<evidence type="ECO:0000256" key="8">
    <source>
        <dbReference type="ARBA" id="ARBA00030537"/>
    </source>
</evidence>
<evidence type="ECO:0000313" key="14">
    <source>
        <dbReference type="EMBL" id="KAJ7965956.1"/>
    </source>
</evidence>
<dbReference type="NCBIfam" id="TIGR00068">
    <property type="entry name" value="glyox_I"/>
    <property type="match status" value="1"/>
</dbReference>
<evidence type="ECO:0000256" key="1">
    <source>
        <dbReference type="ARBA" id="ARBA00003610"/>
    </source>
</evidence>
<evidence type="ECO:0000256" key="5">
    <source>
        <dbReference type="ARBA" id="ARBA00022723"/>
    </source>
</evidence>
<dbReference type="PANTHER" id="PTHR46036">
    <property type="entry name" value="LACTOYLGLUTATHIONE LYASE"/>
    <property type="match status" value="1"/>
</dbReference>
<comment type="pathway">
    <text evidence="2 12">Secondary metabolite metabolism; methylglyoxal degradation; (R)-lactate from methylglyoxal: step 1/2.</text>
</comment>
<keyword evidence="5 11" id="KW-0479">Metal-binding</keyword>
<feature type="active site" description="Proton donor/acceptor" evidence="10">
    <location>
        <position position="197"/>
    </location>
</feature>
<dbReference type="InterPro" id="IPR018146">
    <property type="entry name" value="Glyoxalase_1_CS"/>
</dbReference>
<dbReference type="InterPro" id="IPR004360">
    <property type="entry name" value="Glyas_Fos-R_dOase_dom"/>
</dbReference>
<dbReference type="PROSITE" id="PS00935">
    <property type="entry name" value="GLYOXALASE_I_2"/>
    <property type="match status" value="1"/>
</dbReference>
<dbReference type="EMBL" id="JARAOO010000006">
    <property type="protein sequence ID" value="KAJ7965956.1"/>
    <property type="molecule type" value="Genomic_DNA"/>
</dbReference>
<comment type="caution">
    <text evidence="14">The sequence shown here is derived from an EMBL/GenBank/DDBJ whole genome shotgun (WGS) entry which is preliminary data.</text>
</comment>
<evidence type="ECO:0000256" key="4">
    <source>
        <dbReference type="ARBA" id="ARBA00012081"/>
    </source>
</evidence>
<evidence type="ECO:0000256" key="12">
    <source>
        <dbReference type="RuleBase" id="RU361179"/>
    </source>
</evidence>
<evidence type="ECO:0000256" key="11">
    <source>
        <dbReference type="PIRSR" id="PIRSR604361-3"/>
    </source>
</evidence>
<evidence type="ECO:0000256" key="6">
    <source>
        <dbReference type="ARBA" id="ARBA00022737"/>
    </source>
</evidence>
<keyword evidence="6" id="KW-0677">Repeat</keyword>
<keyword evidence="7 12" id="KW-0456">Lyase</keyword>
<dbReference type="InterPro" id="IPR037523">
    <property type="entry name" value="VOC_core"/>
</dbReference>
<dbReference type="GO" id="GO:0004462">
    <property type="term" value="F:lactoylglutathione lyase activity"/>
    <property type="evidence" value="ECO:0007669"/>
    <property type="project" value="UniProtKB-UniRule"/>
</dbReference>
<feature type="binding site" evidence="11">
    <location>
        <position position="131"/>
    </location>
    <ligand>
        <name>Zn(2+)</name>
        <dbReference type="ChEBI" id="CHEBI:29105"/>
        <note>ligand shared between dimeric partners</note>
    </ligand>
</feature>
<gene>
    <name evidence="14" type="ORF">O6P43_015508</name>
</gene>
<dbReference type="Pfam" id="PF00903">
    <property type="entry name" value="Glyoxalase"/>
    <property type="match status" value="2"/>
</dbReference>
<feature type="domain" description="VOC" evidence="13">
    <location>
        <begin position="207"/>
        <end position="331"/>
    </location>
</feature>
<dbReference type="EC" id="4.4.1.5" evidence="4 12"/>
<dbReference type="GO" id="GO:0019243">
    <property type="term" value="P:methylglyoxal catabolic process to D-lactate via S-lactoyl-glutathione"/>
    <property type="evidence" value="ECO:0007669"/>
    <property type="project" value="TreeGrafter"/>
</dbReference>
<proteinExistence type="inferred from homology"/>
<evidence type="ECO:0000256" key="7">
    <source>
        <dbReference type="ARBA" id="ARBA00023239"/>
    </source>
</evidence>
<sequence>MASSFSVALNLSTLRPSLLSSSRCSGFTSVSLPQSELFRAKETKLGSEATTVVNLAQASTTVSEQNALDWVKNDKRRLLHVVYRVGDLEKTIKFYTDCLGMKLLRKRDIPEERYSNAFLGYGPEETHFTVELTYNYGVDKYDIGTGFGHFGIAVEDVTKTVELVKAKGGKVTREPGPVKGGSTVLAFVEDPDGYKFELLERRPTPEPLCQVMLRVGDLDRAIAFYEKAFGMELLRKRDNPQYKYTVAMLGYGREDKNAVLELTYNYGVTNYDKGNGYAQIAIGTNDVYKSAEAIKIYGGKITQEPGPLPGINTKITACLDLDGWKSVCPVFSLLICFDYDPLRP</sequence>
<protein>
    <recommendedName>
        <fullName evidence="4 12">Lactoylglutathione lyase</fullName>
        <ecNumber evidence="4 12">4.4.1.5</ecNumber>
    </recommendedName>
    <alternativeName>
        <fullName evidence="8 12">Glyoxalase I</fullName>
    </alternativeName>
</protein>
<comment type="similarity">
    <text evidence="3 12">Belongs to the glyoxalase I family.</text>
</comment>
<dbReference type="FunFam" id="3.10.180.10:FF:000004">
    <property type="entry name" value="Lactoylglutathione lyase"/>
    <property type="match status" value="1"/>
</dbReference>
<dbReference type="PANTHER" id="PTHR46036:SF5">
    <property type="entry name" value="LACTOYLGLUTATHIONE LYASE"/>
    <property type="match status" value="1"/>
</dbReference>
<feature type="domain" description="VOC" evidence="13">
    <location>
        <begin position="77"/>
        <end position="201"/>
    </location>
</feature>
<dbReference type="Proteomes" id="UP001163823">
    <property type="component" value="Chromosome 6"/>
</dbReference>
<accession>A0AAD7LYX7</accession>
<keyword evidence="15" id="KW-1185">Reference proteome</keyword>
<dbReference type="InterPro" id="IPR029068">
    <property type="entry name" value="Glyas_Bleomycin-R_OHBP_Dase"/>
</dbReference>
<evidence type="ECO:0000256" key="3">
    <source>
        <dbReference type="ARBA" id="ARBA00010363"/>
    </source>
</evidence>
<dbReference type="Gene3D" id="3.10.180.10">
    <property type="entry name" value="2,3-Dihydroxybiphenyl 1,2-Dioxygenase, domain 1"/>
    <property type="match status" value="2"/>
</dbReference>
<keyword evidence="11 12" id="KW-0862">Zinc</keyword>
<dbReference type="InterPro" id="IPR004361">
    <property type="entry name" value="Glyoxalase_1"/>
</dbReference>
<dbReference type="CDD" id="cd16358">
    <property type="entry name" value="GlxI_Ni"/>
    <property type="match status" value="1"/>
</dbReference>
<name>A0AAD7LYX7_QUISA</name>
<dbReference type="PROSITE" id="PS51819">
    <property type="entry name" value="VOC"/>
    <property type="match status" value="2"/>
</dbReference>
<dbReference type="KEGG" id="qsa:O6P43_015508"/>
<evidence type="ECO:0000256" key="9">
    <source>
        <dbReference type="ARBA" id="ARBA00048273"/>
    </source>
</evidence>
<comment type="cofactor">
    <cofactor evidence="11">
        <name>Zn(2+)</name>
        <dbReference type="ChEBI" id="CHEBI:29105"/>
    </cofactor>
    <text evidence="11">Binds 1 zinc ion per subunit. In the homodimer, two zinc ions are bound between subunits.</text>
</comment>
<evidence type="ECO:0000259" key="13">
    <source>
        <dbReference type="PROSITE" id="PS51819"/>
    </source>
</evidence>
<feature type="binding site" evidence="11">
    <location>
        <position position="149"/>
    </location>
    <ligand>
        <name>Zn(2+)</name>
        <dbReference type="ChEBI" id="CHEBI:29105"/>
        <note>ligand shared between dimeric partners</note>
    </ligand>
</feature>
<reference evidence="14" key="1">
    <citation type="journal article" date="2023" name="Science">
        <title>Elucidation of the pathway for biosynthesis of saponin adjuvants from the soapbark tree.</title>
        <authorList>
            <person name="Reed J."/>
            <person name="Orme A."/>
            <person name="El-Demerdash A."/>
            <person name="Owen C."/>
            <person name="Martin L.B.B."/>
            <person name="Misra R.C."/>
            <person name="Kikuchi S."/>
            <person name="Rejzek M."/>
            <person name="Martin A.C."/>
            <person name="Harkess A."/>
            <person name="Leebens-Mack J."/>
            <person name="Louveau T."/>
            <person name="Stephenson M.J."/>
            <person name="Osbourn A."/>
        </authorList>
    </citation>
    <scope>NUCLEOTIDE SEQUENCE</scope>
    <source>
        <strain evidence="14">S10</strain>
    </source>
</reference>
<dbReference type="AlphaFoldDB" id="A0AAD7LYX7"/>
<dbReference type="PROSITE" id="PS00934">
    <property type="entry name" value="GLYOXALASE_I_1"/>
    <property type="match status" value="2"/>
</dbReference>
<evidence type="ECO:0000256" key="2">
    <source>
        <dbReference type="ARBA" id="ARBA00005008"/>
    </source>
</evidence>
<dbReference type="SUPFAM" id="SSF54593">
    <property type="entry name" value="Glyoxalase/Bleomycin resistance protein/Dihydroxybiphenyl dioxygenase"/>
    <property type="match status" value="2"/>
</dbReference>
<comment type="function">
    <text evidence="1 12">Catalyzes the conversion of hemimercaptal, formed from methylglyoxal and glutathione, to S-lactoylglutathione.</text>
</comment>
<evidence type="ECO:0000313" key="15">
    <source>
        <dbReference type="Proteomes" id="UP001163823"/>
    </source>
</evidence>
<dbReference type="GO" id="GO:0046872">
    <property type="term" value="F:metal ion binding"/>
    <property type="evidence" value="ECO:0007669"/>
    <property type="project" value="UniProtKB-UniRule"/>
</dbReference>
<dbReference type="GO" id="GO:0005737">
    <property type="term" value="C:cytoplasm"/>
    <property type="evidence" value="ECO:0007669"/>
    <property type="project" value="TreeGrafter"/>
</dbReference>
<evidence type="ECO:0000256" key="10">
    <source>
        <dbReference type="PIRSR" id="PIRSR604361-1"/>
    </source>
</evidence>
<comment type="catalytic activity">
    <reaction evidence="9 12">
        <text>(R)-S-lactoylglutathione = methylglyoxal + glutathione</text>
        <dbReference type="Rhea" id="RHEA:19069"/>
        <dbReference type="ChEBI" id="CHEBI:17158"/>
        <dbReference type="ChEBI" id="CHEBI:57474"/>
        <dbReference type="ChEBI" id="CHEBI:57925"/>
        <dbReference type="EC" id="4.4.1.5"/>
    </reaction>
</comment>
<feature type="binding site" evidence="11">
    <location>
        <position position="197"/>
    </location>
    <ligand>
        <name>Zn(2+)</name>
        <dbReference type="ChEBI" id="CHEBI:29105"/>
        <note>ligand shared between dimeric partners</note>
    </ligand>
</feature>
<organism evidence="14 15">
    <name type="scientific">Quillaja saponaria</name>
    <name type="common">Soap bark tree</name>
    <dbReference type="NCBI Taxonomy" id="32244"/>
    <lineage>
        <taxon>Eukaryota</taxon>
        <taxon>Viridiplantae</taxon>
        <taxon>Streptophyta</taxon>
        <taxon>Embryophyta</taxon>
        <taxon>Tracheophyta</taxon>
        <taxon>Spermatophyta</taxon>
        <taxon>Magnoliopsida</taxon>
        <taxon>eudicotyledons</taxon>
        <taxon>Gunneridae</taxon>
        <taxon>Pentapetalae</taxon>
        <taxon>rosids</taxon>
        <taxon>fabids</taxon>
        <taxon>Fabales</taxon>
        <taxon>Quillajaceae</taxon>
        <taxon>Quillaja</taxon>
    </lineage>
</organism>